<reference evidence="4 5" key="1">
    <citation type="submission" date="2014-11" db="EMBL/GenBank/DDBJ databases">
        <title>Symbiosis island explosion on the genome of extra-slow-growing strains of soybean bradyrhizobia with massive insertion sequences.</title>
        <authorList>
            <person name="Iida T."/>
            <person name="Minamisawa K."/>
        </authorList>
    </citation>
    <scope>NUCLEOTIDE SEQUENCE [LARGE SCALE GENOMIC DNA]</scope>
    <source>
        <strain evidence="4 5">NK6</strain>
    </source>
</reference>
<protein>
    <submittedName>
        <fullName evidence="4">ABC transporter substrate-binding protein</fullName>
    </submittedName>
</protein>
<name>A0A0E3VW98_9BRAD</name>
<dbReference type="SMART" id="SM00062">
    <property type="entry name" value="PBPb"/>
    <property type="match status" value="1"/>
</dbReference>
<feature type="domain" description="Solute-binding protein family 3/N-terminal" evidence="3">
    <location>
        <begin position="39"/>
        <end position="263"/>
    </location>
</feature>
<dbReference type="AlphaFoldDB" id="A0A0E3VW98"/>
<dbReference type="CDD" id="cd01004">
    <property type="entry name" value="PBP2_MidA_like"/>
    <property type="match status" value="1"/>
</dbReference>
<dbReference type="SUPFAM" id="SSF53850">
    <property type="entry name" value="Periplasmic binding protein-like II"/>
    <property type="match status" value="1"/>
</dbReference>
<evidence type="ECO:0000313" key="4">
    <source>
        <dbReference type="EMBL" id="BAR60535.1"/>
    </source>
</evidence>
<feature type="signal peptide" evidence="2">
    <location>
        <begin position="1"/>
        <end position="23"/>
    </location>
</feature>
<gene>
    <name evidence="4" type="ORF">NK6_7384</name>
</gene>
<evidence type="ECO:0000256" key="2">
    <source>
        <dbReference type="SAM" id="SignalP"/>
    </source>
</evidence>
<dbReference type="Proteomes" id="UP000063308">
    <property type="component" value="Chromosome"/>
</dbReference>
<evidence type="ECO:0000259" key="3">
    <source>
        <dbReference type="SMART" id="SM00062"/>
    </source>
</evidence>
<dbReference type="PANTHER" id="PTHR35936:SF17">
    <property type="entry name" value="ARGININE-BINDING EXTRACELLULAR PROTEIN ARTP"/>
    <property type="match status" value="1"/>
</dbReference>
<dbReference type="PANTHER" id="PTHR35936">
    <property type="entry name" value="MEMBRANE-BOUND LYTIC MUREIN TRANSGLYCOSYLASE F"/>
    <property type="match status" value="1"/>
</dbReference>
<feature type="chain" id="PRO_5002414163" evidence="2">
    <location>
        <begin position="24"/>
        <end position="278"/>
    </location>
</feature>
<organism evidence="4 5">
    <name type="scientific">Bradyrhizobium diazoefficiens</name>
    <dbReference type="NCBI Taxonomy" id="1355477"/>
    <lineage>
        <taxon>Bacteria</taxon>
        <taxon>Pseudomonadati</taxon>
        <taxon>Pseudomonadota</taxon>
        <taxon>Alphaproteobacteria</taxon>
        <taxon>Hyphomicrobiales</taxon>
        <taxon>Nitrobacteraceae</taxon>
        <taxon>Bradyrhizobium</taxon>
    </lineage>
</organism>
<dbReference type="RefSeq" id="WP_060911315.1">
    <property type="nucleotide sequence ID" value="NZ_CP126001.1"/>
</dbReference>
<dbReference type="InterPro" id="IPR001638">
    <property type="entry name" value="Solute-binding_3/MltF_N"/>
</dbReference>
<proteinExistence type="predicted"/>
<evidence type="ECO:0000256" key="1">
    <source>
        <dbReference type="ARBA" id="ARBA00022729"/>
    </source>
</evidence>
<evidence type="ECO:0000313" key="5">
    <source>
        <dbReference type="Proteomes" id="UP000063308"/>
    </source>
</evidence>
<dbReference type="Gene3D" id="3.40.190.10">
    <property type="entry name" value="Periplasmic binding protein-like II"/>
    <property type="match status" value="2"/>
</dbReference>
<accession>A0A0E3VW98</accession>
<dbReference type="EMBL" id="AP014685">
    <property type="protein sequence ID" value="BAR60535.1"/>
    <property type="molecule type" value="Genomic_DNA"/>
</dbReference>
<sequence length="278" mass="29129">MLSTLLRLSAAAALALASTAAHAACTPGITDDNLIAPGKLQLSINPTNPPQQFVDKDGQLQGLNVELAAELGKRLCLPVELVRMDFPAMIPAMAAGRIDGIDTGMFWTEERSKLMYMVPYAIQAISVVVAPDSGTKIATENDLIGKTSAVEVSTYQMNWLKKLSDASVAKGGAAVEMRTFPTATNVVSALLAGQVDNALLVDSVARDLTGRGRVKEVLSGLGTARTTLGFRNKTVVDAVVKALNAMRADGSYQALFDKFGLTSMPADQPLAIAGPGPA</sequence>
<keyword evidence="1 2" id="KW-0732">Signal</keyword>
<dbReference type="Pfam" id="PF00497">
    <property type="entry name" value="SBP_bac_3"/>
    <property type="match status" value="1"/>
</dbReference>